<dbReference type="KEGG" id="sgrg:L0C25_03910"/>
<name>A0AA46TKR8_9ACTN</name>
<dbReference type="EMBL" id="CP094970">
    <property type="protein sequence ID" value="UYM06233.1"/>
    <property type="molecule type" value="Genomic_DNA"/>
</dbReference>
<sequence>MPSKSTLYRPISRRSILKAGAITAAAAPFALSACGGGGSGGSGGSELSFRLAETHPDDYPTTLGDKRFADLVKERSDGRISIEVFANAQLGEESSVIEQVQMGSIEMTRVSSAPMSEFAVGMGLFGLPYIFDDSDHLWRFLDDDSGKQLLGELDDEGFHGLCYFDPGARSFYASGDPIESVDDVKGRKFRVQESEVIVDFIKALGGSPTPMDYGEVYSALQSGLIDGAENNEPSYYSASHYEVAKNLTLDEHMRVAEILIVNSDTWNGLGDDDKDLLSKAAQDAVPYQRKKWDAQVATDTQKLRDEGVNIIEVDDITPWRDATASVIEKYRGDYAEYLDSIESLRQA</sequence>
<dbReference type="Proteomes" id="UP001164390">
    <property type="component" value="Chromosome"/>
</dbReference>
<dbReference type="GO" id="GO:0030246">
    <property type="term" value="F:carbohydrate binding"/>
    <property type="evidence" value="ECO:0007669"/>
    <property type="project" value="TreeGrafter"/>
</dbReference>
<dbReference type="InterPro" id="IPR004682">
    <property type="entry name" value="TRAP_DctP"/>
</dbReference>
<accession>A0AA46TKR8</accession>
<organism evidence="2 3">
    <name type="scientific">Solicola gregarius</name>
    <dbReference type="NCBI Taxonomy" id="2908642"/>
    <lineage>
        <taxon>Bacteria</taxon>
        <taxon>Bacillati</taxon>
        <taxon>Actinomycetota</taxon>
        <taxon>Actinomycetes</taxon>
        <taxon>Propionibacteriales</taxon>
        <taxon>Nocardioidaceae</taxon>
        <taxon>Solicola</taxon>
    </lineage>
</organism>
<dbReference type="PIRSF" id="PIRSF006470">
    <property type="entry name" value="DctB"/>
    <property type="match status" value="1"/>
</dbReference>
<keyword evidence="1" id="KW-0732">Signal</keyword>
<dbReference type="Pfam" id="PF03480">
    <property type="entry name" value="DctP"/>
    <property type="match status" value="1"/>
</dbReference>
<proteinExistence type="predicted"/>
<dbReference type="RefSeq" id="WP_271635102.1">
    <property type="nucleotide sequence ID" value="NZ_CP094970.1"/>
</dbReference>
<protein>
    <submittedName>
        <fullName evidence="2">TRAP transporter substrate-binding protein</fullName>
    </submittedName>
</protein>
<dbReference type="Gene3D" id="3.40.190.170">
    <property type="entry name" value="Bacterial extracellular solute-binding protein, family 7"/>
    <property type="match status" value="1"/>
</dbReference>
<gene>
    <name evidence="2" type="ORF">L0C25_03910</name>
</gene>
<dbReference type="PROSITE" id="PS51257">
    <property type="entry name" value="PROKAR_LIPOPROTEIN"/>
    <property type="match status" value="1"/>
</dbReference>
<dbReference type="PROSITE" id="PS51318">
    <property type="entry name" value="TAT"/>
    <property type="match status" value="1"/>
</dbReference>
<evidence type="ECO:0000313" key="3">
    <source>
        <dbReference type="Proteomes" id="UP001164390"/>
    </source>
</evidence>
<dbReference type="InterPro" id="IPR038404">
    <property type="entry name" value="TRAP_DctP_sf"/>
</dbReference>
<dbReference type="PANTHER" id="PTHR33376:SF2">
    <property type="entry name" value="DICARBOXYLATE-BINDING PERIPLASMIC PROTEIN"/>
    <property type="match status" value="1"/>
</dbReference>
<dbReference type="CDD" id="cd13671">
    <property type="entry name" value="PBP2_TRAP_SBP_like_3"/>
    <property type="match status" value="1"/>
</dbReference>
<evidence type="ECO:0000256" key="1">
    <source>
        <dbReference type="ARBA" id="ARBA00022729"/>
    </source>
</evidence>
<dbReference type="AlphaFoldDB" id="A0AA46TKR8"/>
<dbReference type="GO" id="GO:0055085">
    <property type="term" value="P:transmembrane transport"/>
    <property type="evidence" value="ECO:0007669"/>
    <property type="project" value="InterPro"/>
</dbReference>
<dbReference type="InterPro" id="IPR006311">
    <property type="entry name" value="TAT_signal"/>
</dbReference>
<keyword evidence="3" id="KW-1185">Reference proteome</keyword>
<dbReference type="InterPro" id="IPR018389">
    <property type="entry name" value="DctP_fam"/>
</dbReference>
<evidence type="ECO:0000313" key="2">
    <source>
        <dbReference type="EMBL" id="UYM06233.1"/>
    </source>
</evidence>
<reference evidence="2" key="1">
    <citation type="submission" date="2022-01" db="EMBL/GenBank/DDBJ databases">
        <title>Nocardioidaceae gen. sp. A5X3R13.</title>
        <authorList>
            <person name="Lopez Marin M.A."/>
            <person name="Uhlik O."/>
        </authorList>
    </citation>
    <scope>NUCLEOTIDE SEQUENCE</scope>
    <source>
        <strain evidence="2">A5X3R13</strain>
    </source>
</reference>
<dbReference type="PANTHER" id="PTHR33376">
    <property type="match status" value="1"/>
</dbReference>
<dbReference type="NCBIfam" id="NF037995">
    <property type="entry name" value="TRAP_S1"/>
    <property type="match status" value="1"/>
</dbReference>
<dbReference type="NCBIfam" id="TIGR00787">
    <property type="entry name" value="dctP"/>
    <property type="match status" value="1"/>
</dbReference>
<dbReference type="GO" id="GO:0030288">
    <property type="term" value="C:outer membrane-bounded periplasmic space"/>
    <property type="evidence" value="ECO:0007669"/>
    <property type="project" value="InterPro"/>
</dbReference>